<dbReference type="Gene3D" id="4.10.860.120">
    <property type="entry name" value="RNA polymerase II, clamp domain"/>
    <property type="match status" value="1"/>
</dbReference>
<reference evidence="10 11" key="1">
    <citation type="journal article" date="2018" name="Sci. Data">
        <title>The draft genome sequence of cork oak.</title>
        <authorList>
            <person name="Ramos A.M."/>
            <person name="Usie A."/>
            <person name="Barbosa P."/>
            <person name="Barros P.M."/>
            <person name="Capote T."/>
            <person name="Chaves I."/>
            <person name="Simoes F."/>
            <person name="Abreu I."/>
            <person name="Carrasquinho I."/>
            <person name="Faro C."/>
            <person name="Guimaraes J.B."/>
            <person name="Mendonca D."/>
            <person name="Nobrega F."/>
            <person name="Rodrigues L."/>
            <person name="Saibo N.J.M."/>
            <person name="Varela M.C."/>
            <person name="Egas C."/>
            <person name="Matos J."/>
            <person name="Miguel C.M."/>
            <person name="Oliveira M.M."/>
            <person name="Ricardo C.P."/>
            <person name="Goncalves S."/>
        </authorList>
    </citation>
    <scope>NUCLEOTIDE SEQUENCE [LARGE SCALE GENOMIC DNA]</scope>
    <source>
        <strain evidence="11">cv. HL8</strain>
    </source>
</reference>
<dbReference type="FunFam" id="1.10.274.100:FF:000010">
    <property type="entry name" value="DNA-directed RNA polymerase subunit"/>
    <property type="match status" value="1"/>
</dbReference>
<keyword evidence="2 8" id="KW-0808">Transferase</keyword>
<evidence type="ECO:0000256" key="2">
    <source>
        <dbReference type="ARBA" id="ARBA00022679"/>
    </source>
</evidence>
<dbReference type="Gene3D" id="1.10.274.100">
    <property type="entry name" value="RNA polymerase Rpb1, domain 3"/>
    <property type="match status" value="1"/>
</dbReference>
<evidence type="ECO:0000256" key="8">
    <source>
        <dbReference type="RuleBase" id="RU004279"/>
    </source>
</evidence>
<dbReference type="PANTHER" id="PTHR19376">
    <property type="entry name" value="DNA-DIRECTED RNA POLYMERASE"/>
    <property type="match status" value="1"/>
</dbReference>
<dbReference type="GO" id="GO:0003677">
    <property type="term" value="F:DNA binding"/>
    <property type="evidence" value="ECO:0007669"/>
    <property type="project" value="InterPro"/>
</dbReference>
<evidence type="ECO:0000256" key="4">
    <source>
        <dbReference type="ARBA" id="ARBA00022723"/>
    </source>
</evidence>
<evidence type="ECO:0000256" key="3">
    <source>
        <dbReference type="ARBA" id="ARBA00022695"/>
    </source>
</evidence>
<dbReference type="Pfam" id="PF05000">
    <property type="entry name" value="RNA_pol_Rpb1_4"/>
    <property type="match status" value="1"/>
</dbReference>
<evidence type="ECO:0000313" key="11">
    <source>
        <dbReference type="Proteomes" id="UP000237347"/>
    </source>
</evidence>
<sequence length="1628" mass="181005">MTCMKSKSPMENDLYEEQQFPSGLLTGICFNIASKKDTEKISVLAVDAVSDLSDPKLGVPNLSNECLTCGAKDTKNCEGHFGFIDFPFTIVHPFFLSEAAKILNKICPGCKSIKQELQVKLDGDSAFDHNQPKGCKYCVGNSTEWYPTVKFKVSTNELFKKSAIIVEVNERLPKKSQTESLRSLPADFWDFIPKDDNQEESNLKPNRRVLSHAQVHYLLKSVDLKFIKKFVSRTDSLFLNCFPVTPNYHRVCEITHTLPQQLLFVRILSFTLLLVLKQILNHIILQDFWLMMNGPGPTRNWLVLLGQLMSWVLLSSGKSSNNVLASAQQKNGTDPSSSSGLRWIKDVVLGKRSDHCFRMVVVGDPYIKLSEIGIPCHIAEKLQISESLSRWNFDKFIVDCTLSFVEKGKVYVRRKGELVCVHHTNELQIGDTMYRPLNNGDIVLINRPPSIHQHSLIALSVKVLPITSVVSINPLCCSPLRGDFDGDCLHGYVSQSIDARVELSELVALDRQVIDGQNGRNLLSLSQDSLTAAHLIMEDGVSLNLFQLQQLQTFCPYQFPLPAIVKAPSLNGSAWTGKQLFSMLLPPGFDYVLPSNGVHVSNGELLSSEGSFWLCDNDGNLFHSLVKHCRGKVVDFLYAAQEVLCEWLSMQGLSVSLSDLYLCSNSRSRKNMMDEINFGLKEEEQTSNFKLLMIDSCQDFLAKGGEENSVVLDVEHFYYEKQKSAALCQVSADAFKQVFRDIQTLVYKYASKDNSFLVMFKAGSKGNLLKLVQHSMCLGLQHSMVPLSFRIPRQLSCASWNNRKAHDSVQKVENSPEHAGSYIPYAVVENSFLAGLNPFECFVHSVASRDSSFSANADLPGTLNRRLMFLMRDLYTAYDGTVRNAYGNQLIQFSYNINKDKSTPNSSTHDLFSESVDDDDAIGGQPVGSWSASAISEVAYSALDQPISLLQTSPLLNLKSIMFSAYYDLLSDCYVVETQKEDNDAFCITVAIPEIYKTPLALDSVRDSFIPFILQTVVKGFPEIKKVDILWNDQPKVSRRHNCSFSELYLRVAMSAGCDTTDLESLISNDCVLMTDLIDWSRSHPDNVHDIVLAFGIEAGWKYFLESLEVAISDVGKSIHPQHLVLVADSLSATGEFVGLNARGIARQREHASVSSPFMQACFSNPGACFLNAAKAGVVDNLKGNLDALAWGNVPSTGTGGHFDILYSGKMPDLEKPVDFNSLMGRQTISDKQNVKTETHECKSMSDNSGPQLVYKYGGLAMEGLKKLESKNNSVLKRVWTPNDILNLSHALKQILHNDCYVVETQKEDNDAFCITVAIPEIYKTPLALDSVRDSFIPFILQTVVKGFPEIKKVDILWNDQPKVSRRHNCSFSELYLRVAMSAGCDTTDLESLISNDCVLMTDLIDWSRSHPDNVHDIVLAFGIEAGWKYFLESLEVAISDVGKSIHPQHLVLVADSLSATGEFVGLNARGIARQREHASVSSPFMQACFSNPGACFLNAAKAGVVDNLKGNLDALAWGNVPSTGTGGHFDILYSGKMPDLEKPVDFNSLMGRQTISDKQNVKTETHECKSMSDNSGPQLVYKYGGLAMEGLKKLESKNNSVLKRVWTPNDILNLSHALKQILHNITM</sequence>
<accession>A0AAW0LDQ5</accession>
<evidence type="ECO:0000256" key="5">
    <source>
        <dbReference type="ARBA" id="ARBA00022833"/>
    </source>
</evidence>
<dbReference type="SMART" id="SM00663">
    <property type="entry name" value="RPOLA_N"/>
    <property type="match status" value="1"/>
</dbReference>
<keyword evidence="1 8" id="KW-0240">DNA-directed RNA polymerase</keyword>
<dbReference type="Pfam" id="PF04998">
    <property type="entry name" value="RNA_pol_Rpb1_5"/>
    <property type="match status" value="1"/>
</dbReference>
<comment type="similarity">
    <text evidence="8">Belongs to the RNA polymerase beta' chain family.</text>
</comment>
<dbReference type="Pfam" id="PF00623">
    <property type="entry name" value="RNA_pol_Rpb1_2"/>
    <property type="match status" value="1"/>
</dbReference>
<dbReference type="GO" id="GO:0000428">
    <property type="term" value="C:DNA-directed RNA polymerase complex"/>
    <property type="evidence" value="ECO:0007669"/>
    <property type="project" value="UniProtKB-KW"/>
</dbReference>
<dbReference type="GO" id="GO:0046872">
    <property type="term" value="F:metal ion binding"/>
    <property type="evidence" value="ECO:0007669"/>
    <property type="project" value="UniProtKB-KW"/>
</dbReference>
<proteinExistence type="inferred from homology"/>
<comment type="catalytic activity">
    <reaction evidence="7 8">
        <text>RNA(n) + a ribonucleoside 5'-triphosphate = RNA(n+1) + diphosphate</text>
        <dbReference type="Rhea" id="RHEA:21248"/>
        <dbReference type="Rhea" id="RHEA-COMP:14527"/>
        <dbReference type="Rhea" id="RHEA-COMP:17342"/>
        <dbReference type="ChEBI" id="CHEBI:33019"/>
        <dbReference type="ChEBI" id="CHEBI:61557"/>
        <dbReference type="ChEBI" id="CHEBI:140395"/>
        <dbReference type="EC" id="2.7.7.6"/>
    </reaction>
</comment>
<evidence type="ECO:0000259" key="9">
    <source>
        <dbReference type="SMART" id="SM00663"/>
    </source>
</evidence>
<name>A0AAW0LDQ5_QUESU</name>
<keyword evidence="3 8" id="KW-0548">Nucleotidyltransferase</keyword>
<keyword evidence="6 8" id="KW-0804">Transcription</keyword>
<gene>
    <name evidence="10" type="primary">NRPD1_3</name>
    <name evidence="10" type="ORF">CFP56_004914</name>
</gene>
<organism evidence="10 11">
    <name type="scientific">Quercus suber</name>
    <name type="common">Cork oak</name>
    <dbReference type="NCBI Taxonomy" id="58331"/>
    <lineage>
        <taxon>Eukaryota</taxon>
        <taxon>Viridiplantae</taxon>
        <taxon>Streptophyta</taxon>
        <taxon>Embryophyta</taxon>
        <taxon>Tracheophyta</taxon>
        <taxon>Spermatophyta</taxon>
        <taxon>Magnoliopsida</taxon>
        <taxon>eudicotyledons</taxon>
        <taxon>Gunneridae</taxon>
        <taxon>Pentapetalae</taxon>
        <taxon>rosids</taxon>
        <taxon>fabids</taxon>
        <taxon>Fagales</taxon>
        <taxon>Fagaceae</taxon>
        <taxon>Quercus</taxon>
    </lineage>
</organism>
<dbReference type="EMBL" id="PKMF04000126">
    <property type="protein sequence ID" value="KAK7848548.1"/>
    <property type="molecule type" value="Genomic_DNA"/>
</dbReference>
<dbReference type="Gene3D" id="1.10.132.30">
    <property type="match status" value="1"/>
</dbReference>
<dbReference type="InterPro" id="IPR007080">
    <property type="entry name" value="RNA_pol_Rpb1_1"/>
</dbReference>
<keyword evidence="4" id="KW-0479">Metal-binding</keyword>
<keyword evidence="11" id="KW-1185">Reference proteome</keyword>
<dbReference type="EC" id="2.7.7.6" evidence="8"/>
<dbReference type="InterPro" id="IPR007081">
    <property type="entry name" value="RNA_pol_Rpb1_5"/>
</dbReference>
<keyword evidence="5" id="KW-0862">Zinc</keyword>
<evidence type="ECO:0000256" key="7">
    <source>
        <dbReference type="ARBA" id="ARBA00048552"/>
    </source>
</evidence>
<dbReference type="PANTHER" id="PTHR19376:SF36">
    <property type="entry name" value="DNA-DIRECTED RNA POLYMERASE IV SUBUNIT 1"/>
    <property type="match status" value="1"/>
</dbReference>
<dbReference type="GO" id="GO:0003899">
    <property type="term" value="F:DNA-directed RNA polymerase activity"/>
    <property type="evidence" value="ECO:0007669"/>
    <property type="project" value="UniProtKB-EC"/>
</dbReference>
<comment type="caution">
    <text evidence="10">The sequence shown here is derived from an EMBL/GenBank/DDBJ whole genome shotgun (WGS) entry which is preliminary data.</text>
</comment>
<dbReference type="InterPro" id="IPR044893">
    <property type="entry name" value="RNA_pol_Rpb1_clamp_domain"/>
</dbReference>
<dbReference type="InterPro" id="IPR038120">
    <property type="entry name" value="Rpb1_funnel_sf"/>
</dbReference>
<dbReference type="Gene3D" id="2.40.40.20">
    <property type="match status" value="1"/>
</dbReference>
<dbReference type="Pfam" id="PF04983">
    <property type="entry name" value="RNA_pol_Rpb1_3"/>
    <property type="match status" value="1"/>
</dbReference>
<evidence type="ECO:0000313" key="10">
    <source>
        <dbReference type="EMBL" id="KAK7848548.1"/>
    </source>
</evidence>
<evidence type="ECO:0000256" key="6">
    <source>
        <dbReference type="ARBA" id="ARBA00023163"/>
    </source>
</evidence>
<protein>
    <recommendedName>
        <fullName evidence="8">DNA-directed RNA polymerase subunit</fullName>
        <ecNumber evidence="8">2.7.7.6</ecNumber>
    </recommendedName>
</protein>
<dbReference type="CDD" id="cd10506">
    <property type="entry name" value="RNAP_IV_RPD1_N"/>
    <property type="match status" value="1"/>
</dbReference>
<dbReference type="InterPro" id="IPR007083">
    <property type="entry name" value="RNA_pol_Rpb1_4"/>
</dbReference>
<dbReference type="InterPro" id="IPR042102">
    <property type="entry name" value="RNA_pol_Rpb1_3_sf"/>
</dbReference>
<dbReference type="Pfam" id="PF04997">
    <property type="entry name" value="RNA_pol_Rpb1_1"/>
    <property type="match status" value="1"/>
</dbReference>
<dbReference type="GO" id="GO:0006351">
    <property type="term" value="P:DNA-templated transcription"/>
    <property type="evidence" value="ECO:0007669"/>
    <property type="project" value="InterPro"/>
</dbReference>
<feature type="domain" description="RNA polymerase N-terminal" evidence="9">
    <location>
        <begin position="235"/>
        <end position="537"/>
    </location>
</feature>
<dbReference type="SUPFAM" id="SSF64484">
    <property type="entry name" value="beta and beta-prime subunits of DNA dependent RNA-polymerase"/>
    <property type="match status" value="2"/>
</dbReference>
<dbReference type="Proteomes" id="UP000237347">
    <property type="component" value="Unassembled WGS sequence"/>
</dbReference>
<dbReference type="InterPro" id="IPR040403">
    <property type="entry name" value="NRPD1_N"/>
</dbReference>
<dbReference type="Gene3D" id="3.30.1490.180">
    <property type="entry name" value="RNA polymerase ii"/>
    <property type="match status" value="1"/>
</dbReference>
<comment type="function">
    <text evidence="8">DNA-dependent RNA polymerase catalyzes the transcription of DNA into RNA using the four ribonucleoside triphosphates as substrates.</text>
</comment>
<evidence type="ECO:0000256" key="1">
    <source>
        <dbReference type="ARBA" id="ARBA00022478"/>
    </source>
</evidence>
<dbReference type="InterPro" id="IPR007066">
    <property type="entry name" value="RNA_pol_Rpb1_3"/>
</dbReference>
<dbReference type="InterPro" id="IPR006592">
    <property type="entry name" value="RNA_pol_N"/>
</dbReference>
<dbReference type="InterPro" id="IPR000722">
    <property type="entry name" value="RNA_pol_asu"/>
</dbReference>
<dbReference type="InterPro" id="IPR045867">
    <property type="entry name" value="DNA-dir_RpoC_beta_prime"/>
</dbReference>